<organism evidence="2 3">
    <name type="scientific">Lentinula aciculospora</name>
    <dbReference type="NCBI Taxonomy" id="153920"/>
    <lineage>
        <taxon>Eukaryota</taxon>
        <taxon>Fungi</taxon>
        <taxon>Dikarya</taxon>
        <taxon>Basidiomycota</taxon>
        <taxon>Agaricomycotina</taxon>
        <taxon>Agaricomycetes</taxon>
        <taxon>Agaricomycetidae</taxon>
        <taxon>Agaricales</taxon>
        <taxon>Marasmiineae</taxon>
        <taxon>Omphalotaceae</taxon>
        <taxon>Lentinula</taxon>
    </lineage>
</organism>
<comment type="caution">
    <text evidence="2">The sequence shown here is derived from an EMBL/GenBank/DDBJ whole genome shotgun (WGS) entry which is preliminary data.</text>
</comment>
<protein>
    <submittedName>
        <fullName evidence="2">Uncharacterized protein</fullName>
    </submittedName>
</protein>
<accession>A0A9W9ANG8</accession>
<keyword evidence="3" id="KW-1185">Reference proteome</keyword>
<keyword evidence="1" id="KW-1133">Transmembrane helix</keyword>
<name>A0A9W9ANG8_9AGAR</name>
<reference evidence="2" key="1">
    <citation type="submission" date="2022-08" db="EMBL/GenBank/DDBJ databases">
        <title>A Global Phylogenomic Analysis of the Shiitake Genus Lentinula.</title>
        <authorList>
            <consortium name="DOE Joint Genome Institute"/>
            <person name="Sierra-Patev S."/>
            <person name="Min B."/>
            <person name="Naranjo-Ortiz M."/>
            <person name="Looney B."/>
            <person name="Konkel Z."/>
            <person name="Slot J.C."/>
            <person name="Sakamoto Y."/>
            <person name="Steenwyk J.L."/>
            <person name="Rokas A."/>
            <person name="Carro J."/>
            <person name="Camarero S."/>
            <person name="Ferreira P."/>
            <person name="Molpeceres G."/>
            <person name="Ruiz-Duenas F.J."/>
            <person name="Serrano A."/>
            <person name="Henrissat B."/>
            <person name="Drula E."/>
            <person name="Hughes K.W."/>
            <person name="Mata J.L."/>
            <person name="Ishikawa N.K."/>
            <person name="Vargas-Isla R."/>
            <person name="Ushijima S."/>
            <person name="Smith C.A."/>
            <person name="Ahrendt S."/>
            <person name="Andreopoulos W."/>
            <person name="He G."/>
            <person name="Labutti K."/>
            <person name="Lipzen A."/>
            <person name="Ng V."/>
            <person name="Riley R."/>
            <person name="Sandor L."/>
            <person name="Barry K."/>
            <person name="Martinez A.T."/>
            <person name="Xiao Y."/>
            <person name="Gibbons J.G."/>
            <person name="Terashima K."/>
            <person name="Grigoriev I.V."/>
            <person name="Hibbett D.S."/>
        </authorList>
    </citation>
    <scope>NUCLEOTIDE SEQUENCE</scope>
    <source>
        <strain evidence="2">JLM2183</strain>
    </source>
</reference>
<proteinExistence type="predicted"/>
<evidence type="ECO:0000313" key="2">
    <source>
        <dbReference type="EMBL" id="KAJ4485858.1"/>
    </source>
</evidence>
<dbReference type="OrthoDB" id="3062492at2759"/>
<dbReference type="EMBL" id="JAOTPV010000003">
    <property type="protein sequence ID" value="KAJ4485858.1"/>
    <property type="molecule type" value="Genomic_DNA"/>
</dbReference>
<dbReference type="AlphaFoldDB" id="A0A9W9ANG8"/>
<sequence length="140" mass="16225">MTFTILETSIQILTQDILPLTSTPIRWTFMCMFGVMVILHGVCFPCVTLDGLEHRVQHCLLLICVIYEQTSEAVAYEFSGKDHSASWIKYLSLRRVWTISQLYRKLDTLQKDIKHAKIMILKRRNDKVLELLVHAFGAKV</sequence>
<keyword evidence="1" id="KW-0812">Transmembrane</keyword>
<dbReference type="Proteomes" id="UP001150266">
    <property type="component" value="Unassembled WGS sequence"/>
</dbReference>
<gene>
    <name evidence="2" type="ORF">J3R30DRAFT_3401574</name>
</gene>
<evidence type="ECO:0000313" key="3">
    <source>
        <dbReference type="Proteomes" id="UP001150266"/>
    </source>
</evidence>
<keyword evidence="1" id="KW-0472">Membrane</keyword>
<evidence type="ECO:0000256" key="1">
    <source>
        <dbReference type="SAM" id="Phobius"/>
    </source>
</evidence>
<feature type="transmembrane region" description="Helical" evidence="1">
    <location>
        <begin position="27"/>
        <end position="47"/>
    </location>
</feature>